<dbReference type="RefSeq" id="WP_155112189.1">
    <property type="nucleotide sequence ID" value="NZ_WMIB01000007.1"/>
</dbReference>
<evidence type="ECO:0000313" key="10">
    <source>
        <dbReference type="EMBL" id="MTH53659.1"/>
    </source>
</evidence>
<keyword evidence="3" id="KW-0597">Phosphoprotein</keyword>
<dbReference type="GO" id="GO:0005524">
    <property type="term" value="F:ATP binding"/>
    <property type="evidence" value="ECO:0007669"/>
    <property type="project" value="UniProtKB-KW"/>
</dbReference>
<dbReference type="Gene3D" id="3.30.565.10">
    <property type="entry name" value="Histidine kinase-like ATPase, C-terminal domain"/>
    <property type="match status" value="1"/>
</dbReference>
<dbReference type="AlphaFoldDB" id="A0A7X2S4T6"/>
<keyword evidence="4" id="KW-0808">Transferase</keyword>
<dbReference type="EC" id="2.7.13.3" evidence="2"/>
<proteinExistence type="predicted"/>
<dbReference type="SMART" id="SM00388">
    <property type="entry name" value="HisKA"/>
    <property type="match status" value="1"/>
</dbReference>
<comment type="catalytic activity">
    <reaction evidence="1">
        <text>ATP + protein L-histidine = ADP + protein N-phospho-L-histidine.</text>
        <dbReference type="EC" id="2.7.13.3"/>
    </reaction>
</comment>
<keyword evidence="8" id="KW-0902">Two-component regulatory system</keyword>
<dbReference type="PANTHER" id="PTHR43065">
    <property type="entry name" value="SENSOR HISTIDINE KINASE"/>
    <property type="match status" value="1"/>
</dbReference>
<sequence>MDRSLLESHKKILVRFLEEQQSHFLSEWHRTIFIRKVDPHKEKIKENGTQMYSLIKEAVGGKLSDESMKALAHKVAHERLEANSNIGDFVYNVNAGRSLLVRNIFHTDIPVKDLGFFISHMNQQFDVFIYYAVTQYTNLKNKVISEKNTYIHENHKDKLALLGQMSSSFVHEFRNPLTSVMGFVKLLKNDHPELQYLDIINHELNQLNFRITQFLHTSKADFNGTEKEDTEIAKLFDDIRELTYPSIAESDVHVGSSFEDGLVISTYRDELKQVLLNLFINSIDALKQKDKPRNLLVKGFQENGEAFISISNNGPAIPPENISTIFEPFFTTKELGTGIGLYVCKKIVEKHGGSITCSSNEEMTVFTITLPAL</sequence>
<dbReference type="EMBL" id="WMIB01000007">
    <property type="protein sequence ID" value="MTH53659.1"/>
    <property type="molecule type" value="Genomic_DNA"/>
</dbReference>
<dbReference type="InterPro" id="IPR003594">
    <property type="entry name" value="HATPase_dom"/>
</dbReference>
<evidence type="ECO:0000256" key="3">
    <source>
        <dbReference type="ARBA" id="ARBA00022553"/>
    </source>
</evidence>
<dbReference type="InterPro" id="IPR004358">
    <property type="entry name" value="Sig_transdc_His_kin-like_C"/>
</dbReference>
<dbReference type="Gene3D" id="1.10.490.70">
    <property type="entry name" value="Histidine kinase N-terminal domain"/>
    <property type="match status" value="1"/>
</dbReference>
<dbReference type="InterPro" id="IPR036097">
    <property type="entry name" value="HisK_dim/P_sf"/>
</dbReference>
<keyword evidence="11" id="KW-1185">Reference proteome</keyword>
<keyword evidence="6" id="KW-0418">Kinase</keyword>
<dbReference type="InterPro" id="IPR036890">
    <property type="entry name" value="HATPase_C_sf"/>
</dbReference>
<dbReference type="OrthoDB" id="9815750at2"/>
<evidence type="ECO:0000256" key="8">
    <source>
        <dbReference type="ARBA" id="ARBA00023012"/>
    </source>
</evidence>
<dbReference type="SUPFAM" id="SSF55874">
    <property type="entry name" value="ATPase domain of HSP90 chaperone/DNA topoisomerase II/histidine kinase"/>
    <property type="match status" value="1"/>
</dbReference>
<evidence type="ECO:0000256" key="2">
    <source>
        <dbReference type="ARBA" id="ARBA00012438"/>
    </source>
</evidence>
<dbReference type="Pfam" id="PF09385">
    <property type="entry name" value="HisK_N"/>
    <property type="match status" value="1"/>
</dbReference>
<dbReference type="InterPro" id="IPR005467">
    <property type="entry name" value="His_kinase_dom"/>
</dbReference>
<protein>
    <recommendedName>
        <fullName evidence="2">histidine kinase</fullName>
        <ecNumber evidence="2">2.7.13.3</ecNumber>
    </recommendedName>
</protein>
<evidence type="ECO:0000256" key="1">
    <source>
        <dbReference type="ARBA" id="ARBA00000085"/>
    </source>
</evidence>
<keyword evidence="5" id="KW-0547">Nucleotide-binding</keyword>
<evidence type="ECO:0000256" key="5">
    <source>
        <dbReference type="ARBA" id="ARBA00022741"/>
    </source>
</evidence>
<evidence type="ECO:0000313" key="11">
    <source>
        <dbReference type="Proteomes" id="UP000434639"/>
    </source>
</evidence>
<accession>A0A7X2S4T6</accession>
<reference evidence="10 11" key="1">
    <citation type="journal article" date="2017" name="Int. J. Syst. Evol. Microbiol.">
        <title>Bacillus mangrovi sp. nov., isolated from a sediment sample from a mangrove forest.</title>
        <authorList>
            <person name="Gupta V."/>
            <person name="Singh P.K."/>
            <person name="Korpole S."/>
            <person name="Tanuku N.R.S."/>
            <person name="Pinnaka A.K."/>
        </authorList>
    </citation>
    <scope>NUCLEOTIDE SEQUENCE [LARGE SCALE GENOMIC DNA]</scope>
    <source>
        <strain evidence="10 11">KCTC 33872</strain>
    </source>
</reference>
<keyword evidence="7" id="KW-0067">ATP-binding</keyword>
<dbReference type="GO" id="GO:0000155">
    <property type="term" value="F:phosphorelay sensor kinase activity"/>
    <property type="evidence" value="ECO:0007669"/>
    <property type="project" value="InterPro"/>
</dbReference>
<dbReference type="Pfam" id="PF00512">
    <property type="entry name" value="HisKA"/>
    <property type="match status" value="1"/>
</dbReference>
<dbReference type="Proteomes" id="UP000434639">
    <property type="component" value="Unassembled WGS sequence"/>
</dbReference>
<evidence type="ECO:0000256" key="6">
    <source>
        <dbReference type="ARBA" id="ARBA00022777"/>
    </source>
</evidence>
<dbReference type="SMART" id="SM00387">
    <property type="entry name" value="HATPase_c"/>
    <property type="match status" value="1"/>
</dbReference>
<comment type="caution">
    <text evidence="10">The sequence shown here is derived from an EMBL/GenBank/DDBJ whole genome shotgun (WGS) entry which is preliminary data.</text>
</comment>
<dbReference type="Pfam" id="PF02518">
    <property type="entry name" value="HATPase_c"/>
    <property type="match status" value="1"/>
</dbReference>
<gene>
    <name evidence="10" type="ORF">GKZ89_09610</name>
</gene>
<feature type="domain" description="Histidine kinase" evidence="9">
    <location>
        <begin position="168"/>
        <end position="373"/>
    </location>
</feature>
<dbReference type="InterPro" id="IPR003661">
    <property type="entry name" value="HisK_dim/P_dom"/>
</dbReference>
<evidence type="ECO:0000259" key="9">
    <source>
        <dbReference type="PROSITE" id="PS50109"/>
    </source>
</evidence>
<dbReference type="CDD" id="cd00082">
    <property type="entry name" value="HisKA"/>
    <property type="match status" value="1"/>
</dbReference>
<dbReference type="PROSITE" id="PS50109">
    <property type="entry name" value="HIS_KIN"/>
    <property type="match status" value="1"/>
</dbReference>
<dbReference type="Gene3D" id="1.10.287.130">
    <property type="match status" value="1"/>
</dbReference>
<dbReference type="SUPFAM" id="SSF47384">
    <property type="entry name" value="Homodimeric domain of signal transducing histidine kinase"/>
    <property type="match status" value="1"/>
</dbReference>
<dbReference type="PANTHER" id="PTHR43065:SF10">
    <property type="entry name" value="PEROXIDE STRESS-ACTIVATED HISTIDINE KINASE MAK3"/>
    <property type="match status" value="1"/>
</dbReference>
<evidence type="ECO:0000256" key="4">
    <source>
        <dbReference type="ARBA" id="ARBA00022679"/>
    </source>
</evidence>
<organism evidence="10 11">
    <name type="scientific">Metabacillus mangrovi</name>
    <dbReference type="NCBI Taxonomy" id="1491830"/>
    <lineage>
        <taxon>Bacteria</taxon>
        <taxon>Bacillati</taxon>
        <taxon>Bacillota</taxon>
        <taxon>Bacilli</taxon>
        <taxon>Bacillales</taxon>
        <taxon>Bacillaceae</taxon>
        <taxon>Metabacillus</taxon>
    </lineage>
</organism>
<name>A0A7X2S4T6_9BACI</name>
<dbReference type="PRINTS" id="PR00344">
    <property type="entry name" value="BCTRLSENSOR"/>
</dbReference>
<evidence type="ECO:0000256" key="7">
    <source>
        <dbReference type="ARBA" id="ARBA00022840"/>
    </source>
</evidence>
<dbReference type="InterPro" id="IPR018984">
    <property type="entry name" value="Histidine_kinase_N"/>
</dbReference>